<name>A0A4Y9XVD6_9AGAM</name>
<dbReference type="GO" id="GO:0005730">
    <property type="term" value="C:nucleolus"/>
    <property type="evidence" value="ECO:0007669"/>
    <property type="project" value="UniProtKB-SubCell"/>
</dbReference>
<dbReference type="GO" id="GO:0071035">
    <property type="term" value="P:nuclear polyadenylation-dependent rRNA catabolic process"/>
    <property type="evidence" value="ECO:0007669"/>
    <property type="project" value="TreeGrafter"/>
</dbReference>
<keyword evidence="10" id="KW-1185">Reference proteome</keyword>
<dbReference type="OrthoDB" id="272245at2759"/>
<dbReference type="Proteomes" id="UP000298327">
    <property type="component" value="Unassembled WGS sequence"/>
</dbReference>
<dbReference type="GO" id="GO:0016075">
    <property type="term" value="P:rRNA catabolic process"/>
    <property type="evidence" value="ECO:0007669"/>
    <property type="project" value="TreeGrafter"/>
</dbReference>
<evidence type="ECO:0000259" key="8">
    <source>
        <dbReference type="Pfam" id="PF01138"/>
    </source>
</evidence>
<dbReference type="AlphaFoldDB" id="A0A4Y9XVD6"/>
<keyword evidence="4" id="KW-0963">Cytoplasm</keyword>
<dbReference type="Gene3D" id="3.30.230.70">
    <property type="entry name" value="GHMP Kinase, N-terminal domain"/>
    <property type="match status" value="1"/>
</dbReference>
<evidence type="ECO:0000256" key="6">
    <source>
        <dbReference type="ARBA" id="ARBA00042523"/>
    </source>
</evidence>
<comment type="caution">
    <text evidence="9">The sequence shown here is derived from an EMBL/GenBank/DDBJ whole genome shotgun (WGS) entry which is preliminary data.</text>
</comment>
<dbReference type="PANTHER" id="PTHR11097">
    <property type="entry name" value="EXOSOME COMPLEX EXONUCLEASE RIBOSOMAL RNA PROCESSING PROTEIN"/>
    <property type="match status" value="1"/>
</dbReference>
<feature type="domain" description="Exoribonuclease phosphorolytic" evidence="8">
    <location>
        <begin position="34"/>
        <end position="176"/>
    </location>
</feature>
<dbReference type="GO" id="GO:0000177">
    <property type="term" value="C:cytoplasmic exosome (RNase complex)"/>
    <property type="evidence" value="ECO:0007669"/>
    <property type="project" value="TreeGrafter"/>
</dbReference>
<comment type="subcellular location">
    <subcellularLocation>
        <location evidence="1">Cytoplasm</location>
    </subcellularLocation>
    <subcellularLocation>
        <location evidence="2">Nucleus</location>
        <location evidence="2">Nucleolus</location>
    </subcellularLocation>
</comment>
<evidence type="ECO:0000313" key="10">
    <source>
        <dbReference type="Proteomes" id="UP000298327"/>
    </source>
</evidence>
<protein>
    <recommendedName>
        <fullName evidence="6">Ribosomal RNA-processing protein 42</fullName>
    </recommendedName>
</protein>
<dbReference type="SUPFAM" id="SSF55666">
    <property type="entry name" value="Ribonuclease PH domain 2-like"/>
    <property type="match status" value="1"/>
</dbReference>
<evidence type="ECO:0000256" key="4">
    <source>
        <dbReference type="ARBA" id="ARBA00022490"/>
    </source>
</evidence>
<dbReference type="InterPro" id="IPR036345">
    <property type="entry name" value="ExoRNase_PH_dom2_sf"/>
</dbReference>
<evidence type="ECO:0000256" key="3">
    <source>
        <dbReference type="ARBA" id="ARBA00006678"/>
    </source>
</evidence>
<dbReference type="InterPro" id="IPR027408">
    <property type="entry name" value="PNPase/RNase_PH_dom_sf"/>
</dbReference>
<dbReference type="InterPro" id="IPR020568">
    <property type="entry name" value="Ribosomal_Su5_D2-typ_SF"/>
</dbReference>
<evidence type="ECO:0000256" key="5">
    <source>
        <dbReference type="ARBA" id="ARBA00022835"/>
    </source>
</evidence>
<sequence length="335" mass="36712">MATISLSKSEKAYIQSSLKASSSLRADGRRPHDYRGIALETGVAPLANGSARLNIGKTNHEQSGGTEVLAATKLEVEDIENGDGVEGGRIVCSVSCSPSAYPHVSYAALDDLQYDYTTLVQDILAHPSLHPPNLSILRGKKSWLLALDLVVLSDSGNIYDALFMAARAALWDTKVPRTRSVEYRANGSRPAGGNDMDVDQEKQSALDTRQVKTATDFELEDYWDEGEPLGGRDKWPVCITLNLFPPLYYLDAALQEEAATPLRLLLMFSFKSQAPASLQGMRLMGTDDIDLSLVSGLIKEGEKHAGELFVAINAKLKEEDIRRTEKARRRFAAVR</sequence>
<dbReference type="GO" id="GO:0000467">
    <property type="term" value="P:exonucleolytic trimming to generate mature 3'-end of 5.8S rRNA from tricistronic rRNA transcript (SSU-rRNA, 5.8S rRNA, LSU-rRNA)"/>
    <property type="evidence" value="ECO:0007669"/>
    <property type="project" value="TreeGrafter"/>
</dbReference>
<dbReference type="GO" id="GO:0071038">
    <property type="term" value="P:TRAMP-dependent tRNA surveillance pathway"/>
    <property type="evidence" value="ECO:0007669"/>
    <property type="project" value="TreeGrafter"/>
</dbReference>
<dbReference type="EMBL" id="SEOQ01001160">
    <property type="protein sequence ID" value="TFY53383.1"/>
    <property type="molecule type" value="Genomic_DNA"/>
</dbReference>
<dbReference type="SUPFAM" id="SSF54211">
    <property type="entry name" value="Ribosomal protein S5 domain 2-like"/>
    <property type="match status" value="1"/>
</dbReference>
<organism evidence="9 10">
    <name type="scientific">Dentipellis fragilis</name>
    <dbReference type="NCBI Taxonomy" id="205917"/>
    <lineage>
        <taxon>Eukaryota</taxon>
        <taxon>Fungi</taxon>
        <taxon>Dikarya</taxon>
        <taxon>Basidiomycota</taxon>
        <taxon>Agaricomycotina</taxon>
        <taxon>Agaricomycetes</taxon>
        <taxon>Russulales</taxon>
        <taxon>Hericiaceae</taxon>
        <taxon>Dentipellis</taxon>
    </lineage>
</organism>
<dbReference type="STRING" id="205917.A0A4Y9XVD6"/>
<keyword evidence="5" id="KW-0271">Exosome</keyword>
<feature type="region of interest" description="Disordered" evidence="7">
    <location>
        <begin position="184"/>
        <end position="207"/>
    </location>
</feature>
<dbReference type="GO" id="GO:0034476">
    <property type="term" value="P:U5 snRNA 3'-end processing"/>
    <property type="evidence" value="ECO:0007669"/>
    <property type="project" value="TreeGrafter"/>
</dbReference>
<dbReference type="PANTHER" id="PTHR11097:SF8">
    <property type="entry name" value="EXOSOME COMPLEX COMPONENT RRP42"/>
    <property type="match status" value="1"/>
</dbReference>
<proteinExistence type="inferred from homology"/>
<dbReference type="GO" id="GO:0034473">
    <property type="term" value="P:U1 snRNA 3'-end processing"/>
    <property type="evidence" value="ECO:0007669"/>
    <property type="project" value="TreeGrafter"/>
</dbReference>
<dbReference type="Pfam" id="PF01138">
    <property type="entry name" value="RNase_PH"/>
    <property type="match status" value="1"/>
</dbReference>
<dbReference type="InterPro" id="IPR001247">
    <property type="entry name" value="ExoRNase_PH_dom1"/>
</dbReference>
<dbReference type="InterPro" id="IPR050590">
    <property type="entry name" value="Exosome_comp_Rrp42_subfam"/>
</dbReference>
<comment type="similarity">
    <text evidence="3">Belongs to the RNase PH family.</text>
</comment>
<evidence type="ECO:0000313" key="9">
    <source>
        <dbReference type="EMBL" id="TFY53383.1"/>
    </source>
</evidence>
<evidence type="ECO:0000256" key="1">
    <source>
        <dbReference type="ARBA" id="ARBA00004496"/>
    </source>
</evidence>
<dbReference type="GO" id="GO:0035925">
    <property type="term" value="F:mRNA 3'-UTR AU-rich region binding"/>
    <property type="evidence" value="ECO:0007669"/>
    <property type="project" value="TreeGrafter"/>
</dbReference>
<dbReference type="GO" id="GO:0000176">
    <property type="term" value="C:nuclear exosome (RNase complex)"/>
    <property type="evidence" value="ECO:0007669"/>
    <property type="project" value="UniProtKB-ARBA"/>
</dbReference>
<gene>
    <name evidence="9" type="ORF">EVG20_g10141</name>
</gene>
<accession>A0A4Y9XVD6</accession>
<reference evidence="9 10" key="1">
    <citation type="submission" date="2019-02" db="EMBL/GenBank/DDBJ databases">
        <title>Genome sequencing of the rare red list fungi Dentipellis fragilis.</title>
        <authorList>
            <person name="Buettner E."/>
            <person name="Kellner H."/>
        </authorList>
    </citation>
    <scope>NUCLEOTIDE SEQUENCE [LARGE SCALE GENOMIC DNA]</scope>
    <source>
        <strain evidence="9 10">DSM 105465</strain>
    </source>
</reference>
<dbReference type="GO" id="GO:0034475">
    <property type="term" value="P:U4 snRNA 3'-end processing"/>
    <property type="evidence" value="ECO:0007669"/>
    <property type="project" value="TreeGrafter"/>
</dbReference>
<evidence type="ECO:0000256" key="7">
    <source>
        <dbReference type="SAM" id="MobiDB-lite"/>
    </source>
</evidence>
<evidence type="ECO:0000256" key="2">
    <source>
        <dbReference type="ARBA" id="ARBA00004604"/>
    </source>
</evidence>
<dbReference type="GO" id="GO:0071028">
    <property type="term" value="P:nuclear mRNA surveillance"/>
    <property type="evidence" value="ECO:0007669"/>
    <property type="project" value="TreeGrafter"/>
</dbReference>